<gene>
    <name evidence="3" type="ORF">ACFQPF_12890</name>
</gene>
<dbReference type="InterPro" id="IPR050523">
    <property type="entry name" value="AKR_Detox_Biosynth"/>
</dbReference>
<accession>A0ABW2NRU1</accession>
<sequence length="306" mass="34384">MKYRRLGKTNLDISVVGIGTWQYGGEWGKDFTQLEVDSILDKAKEMGINFIDTAECYGDHLSESLIGGYLSGTNREDWIVATKFGHHFHGNFERSRQWSAEDVLKQLDASLKALKTEYIDLYQAHSCSDEEFNNDELWTMLDKQVQAGKIRHLGVSLKTNDESYQTDKATEVNVGAIQVVYNRLDRAPEETIFPSSIKQDLGVLARVPLASGYLSGKYKPGAVFSHDDVRSKHDREETARLLEEVEKIRAAEVPEVVHMSTWALAWCLKHPAVTSVIPGCKNPEQVELNAKAADFVENNHAQSVNP</sequence>
<organism evidence="3 4">
    <name type="scientific">Fictibacillus iocasae</name>
    <dbReference type="NCBI Taxonomy" id="2715437"/>
    <lineage>
        <taxon>Bacteria</taxon>
        <taxon>Bacillati</taxon>
        <taxon>Bacillota</taxon>
        <taxon>Bacilli</taxon>
        <taxon>Bacillales</taxon>
        <taxon>Fictibacillaceae</taxon>
        <taxon>Fictibacillus</taxon>
    </lineage>
</organism>
<reference evidence="4" key="1">
    <citation type="journal article" date="2019" name="Int. J. Syst. Evol. Microbiol.">
        <title>The Global Catalogue of Microorganisms (GCM) 10K type strain sequencing project: providing services to taxonomists for standard genome sequencing and annotation.</title>
        <authorList>
            <consortium name="The Broad Institute Genomics Platform"/>
            <consortium name="The Broad Institute Genome Sequencing Center for Infectious Disease"/>
            <person name="Wu L."/>
            <person name="Ma J."/>
        </authorList>
    </citation>
    <scope>NUCLEOTIDE SEQUENCE [LARGE SCALE GENOMIC DNA]</scope>
    <source>
        <strain evidence="4">NBRC 106396</strain>
    </source>
</reference>
<dbReference type="Proteomes" id="UP001596549">
    <property type="component" value="Unassembled WGS sequence"/>
</dbReference>
<keyword evidence="1 3" id="KW-0560">Oxidoreductase</keyword>
<keyword evidence="4" id="KW-1185">Reference proteome</keyword>
<evidence type="ECO:0000259" key="2">
    <source>
        <dbReference type="Pfam" id="PF00248"/>
    </source>
</evidence>
<dbReference type="EC" id="1.1.1.-" evidence="3"/>
<comment type="caution">
    <text evidence="3">The sequence shown here is derived from an EMBL/GenBank/DDBJ whole genome shotgun (WGS) entry which is preliminary data.</text>
</comment>
<evidence type="ECO:0000313" key="3">
    <source>
        <dbReference type="EMBL" id="MFC7372567.1"/>
    </source>
</evidence>
<dbReference type="InterPro" id="IPR023210">
    <property type="entry name" value="NADP_OxRdtase_dom"/>
</dbReference>
<proteinExistence type="predicted"/>
<dbReference type="GO" id="GO:0016491">
    <property type="term" value="F:oxidoreductase activity"/>
    <property type="evidence" value="ECO:0007669"/>
    <property type="project" value="UniProtKB-KW"/>
</dbReference>
<dbReference type="SUPFAM" id="SSF51430">
    <property type="entry name" value="NAD(P)-linked oxidoreductase"/>
    <property type="match status" value="1"/>
</dbReference>
<dbReference type="Pfam" id="PF00248">
    <property type="entry name" value="Aldo_ket_red"/>
    <property type="match status" value="1"/>
</dbReference>
<evidence type="ECO:0000313" key="4">
    <source>
        <dbReference type="Proteomes" id="UP001596549"/>
    </source>
</evidence>
<dbReference type="PANTHER" id="PTHR43364">
    <property type="entry name" value="NADH-SPECIFIC METHYLGLYOXAL REDUCTASE-RELATED"/>
    <property type="match status" value="1"/>
</dbReference>
<feature type="domain" description="NADP-dependent oxidoreductase" evidence="2">
    <location>
        <begin position="16"/>
        <end position="295"/>
    </location>
</feature>
<dbReference type="InterPro" id="IPR036812">
    <property type="entry name" value="NAD(P)_OxRdtase_dom_sf"/>
</dbReference>
<dbReference type="CDD" id="cd19086">
    <property type="entry name" value="AKR_AKR11C1"/>
    <property type="match status" value="1"/>
</dbReference>
<dbReference type="Gene3D" id="3.20.20.100">
    <property type="entry name" value="NADP-dependent oxidoreductase domain"/>
    <property type="match status" value="1"/>
</dbReference>
<protein>
    <submittedName>
        <fullName evidence="3">Aldo/keto reductase</fullName>
        <ecNumber evidence="3">1.1.1.-</ecNumber>
    </submittedName>
</protein>
<name>A0ABW2NRU1_9BACL</name>
<dbReference type="PANTHER" id="PTHR43364:SF4">
    <property type="entry name" value="NAD(P)-LINKED OXIDOREDUCTASE SUPERFAMILY PROTEIN"/>
    <property type="match status" value="1"/>
</dbReference>
<evidence type="ECO:0000256" key="1">
    <source>
        <dbReference type="ARBA" id="ARBA00023002"/>
    </source>
</evidence>
<dbReference type="EMBL" id="JBHTCP010000044">
    <property type="protein sequence ID" value="MFC7372567.1"/>
    <property type="molecule type" value="Genomic_DNA"/>
</dbReference>
<dbReference type="RefSeq" id="WP_379750148.1">
    <property type="nucleotide sequence ID" value="NZ_JBHTCP010000044.1"/>
</dbReference>